<dbReference type="KEGG" id="maer:DAI18_17085"/>
<evidence type="ECO:0000256" key="4">
    <source>
        <dbReference type="ARBA" id="ARBA00005359"/>
    </source>
</evidence>
<dbReference type="InterPro" id="IPR005720">
    <property type="entry name" value="Dihydroorotate_DH_cat"/>
</dbReference>
<dbReference type="RefSeq" id="WP_107890015.1">
    <property type="nucleotide sequence ID" value="NZ_CP028519.1"/>
</dbReference>
<comment type="function">
    <text evidence="1 13">Catalyzes the conversion of dihydroorotate to orotate with quinone as electron acceptor.</text>
</comment>
<dbReference type="UniPathway" id="UPA00070">
    <property type="reaction ID" value="UER00946"/>
</dbReference>
<dbReference type="InterPro" id="IPR013785">
    <property type="entry name" value="Aldolase_TIM"/>
</dbReference>
<gene>
    <name evidence="13" type="primary">pyrD</name>
    <name evidence="16" type="ORF">DAI18_17085</name>
</gene>
<dbReference type="GO" id="GO:0006207">
    <property type="term" value="P:'de novo' pyrimidine nucleobase biosynthetic process"/>
    <property type="evidence" value="ECO:0007669"/>
    <property type="project" value="UniProtKB-UniRule"/>
</dbReference>
<feature type="binding site" evidence="13">
    <location>
        <position position="244"/>
    </location>
    <ligand>
        <name>FMN</name>
        <dbReference type="ChEBI" id="CHEBI:58210"/>
    </ligand>
</feature>
<dbReference type="Proteomes" id="UP000244173">
    <property type="component" value="Chromosome"/>
</dbReference>
<feature type="binding site" evidence="13">
    <location>
        <begin position="110"/>
        <end position="114"/>
    </location>
    <ligand>
        <name>substrate</name>
    </ligand>
</feature>
<feature type="binding site" evidence="13">
    <location>
        <begin position="61"/>
        <end position="65"/>
    </location>
    <ligand>
        <name>FMN</name>
        <dbReference type="ChEBI" id="CHEBI:58210"/>
    </ligand>
</feature>
<evidence type="ECO:0000256" key="3">
    <source>
        <dbReference type="ARBA" id="ARBA00005161"/>
    </source>
</evidence>
<name>A0A2S0PDW5_9NEIS</name>
<dbReference type="GO" id="GO:0044205">
    <property type="term" value="P:'de novo' UMP biosynthetic process"/>
    <property type="evidence" value="ECO:0007669"/>
    <property type="project" value="UniProtKB-UniRule"/>
</dbReference>
<dbReference type="EMBL" id="CP028519">
    <property type="protein sequence ID" value="AVY95566.1"/>
    <property type="molecule type" value="Genomic_DNA"/>
</dbReference>
<feature type="binding site" evidence="13">
    <location>
        <position position="138"/>
    </location>
    <ligand>
        <name>FMN</name>
        <dbReference type="ChEBI" id="CHEBI:58210"/>
    </ligand>
</feature>
<dbReference type="NCBIfam" id="NF003652">
    <property type="entry name" value="PRK05286.2-5"/>
    <property type="match status" value="1"/>
</dbReference>
<keyword evidence="7 13" id="KW-0285">Flavoprotein</keyword>
<dbReference type="NCBIfam" id="NF003644">
    <property type="entry name" value="PRK05286.1-1"/>
    <property type="match status" value="1"/>
</dbReference>
<dbReference type="NCBIfam" id="NF003646">
    <property type="entry name" value="PRK05286.1-4"/>
    <property type="match status" value="1"/>
</dbReference>
<dbReference type="NCBIfam" id="NF003645">
    <property type="entry name" value="PRK05286.1-2"/>
    <property type="match status" value="1"/>
</dbReference>
<feature type="compositionally biased region" description="Low complexity" evidence="14">
    <location>
        <begin position="389"/>
        <end position="414"/>
    </location>
</feature>
<dbReference type="GO" id="GO:0005737">
    <property type="term" value="C:cytoplasm"/>
    <property type="evidence" value="ECO:0007669"/>
    <property type="project" value="InterPro"/>
</dbReference>
<dbReference type="InterPro" id="IPR005719">
    <property type="entry name" value="Dihydroorotate_DH_2"/>
</dbReference>
<evidence type="ECO:0000313" key="16">
    <source>
        <dbReference type="EMBL" id="AVY95566.1"/>
    </source>
</evidence>
<dbReference type="OrthoDB" id="9802377at2"/>
<evidence type="ECO:0000313" key="17">
    <source>
        <dbReference type="Proteomes" id="UP000244173"/>
    </source>
</evidence>
<evidence type="ECO:0000256" key="12">
    <source>
        <dbReference type="ARBA" id="ARBA00048639"/>
    </source>
</evidence>
<feature type="binding site" evidence="13">
    <location>
        <position position="216"/>
    </location>
    <ligand>
        <name>FMN</name>
        <dbReference type="ChEBI" id="CHEBI:58210"/>
    </ligand>
</feature>
<feature type="binding site" evidence="13">
    <location>
        <position position="176"/>
    </location>
    <ligand>
        <name>substrate</name>
    </ligand>
</feature>
<dbReference type="CDD" id="cd04738">
    <property type="entry name" value="DHOD_2_like"/>
    <property type="match status" value="1"/>
</dbReference>
<dbReference type="STRING" id="1122240.GCA_000620105_01959"/>
<dbReference type="PANTHER" id="PTHR48109">
    <property type="entry name" value="DIHYDROOROTATE DEHYDROGENASE (QUINONE), MITOCHONDRIAL-RELATED"/>
    <property type="match status" value="1"/>
</dbReference>
<evidence type="ECO:0000256" key="8">
    <source>
        <dbReference type="ARBA" id="ARBA00022643"/>
    </source>
</evidence>
<dbReference type="PROSITE" id="PS00911">
    <property type="entry name" value="DHODEHASE_1"/>
    <property type="match status" value="1"/>
</dbReference>
<evidence type="ECO:0000256" key="11">
    <source>
        <dbReference type="ARBA" id="ARBA00023136"/>
    </source>
</evidence>
<sequence length="433" mass="46280">MYQLVRPLLFRLDAEKAHHLALNSLRTLNNWGLDGFLNRPVADCPVDVMGMKFPNPVGLAAGLDKNGEYIDALAGMGFGFIEVGTVTPLPQPGNPRPRMFRLTEAEAIINRMGFNNLGVDNLVENVRRVRYRGILGINIGKNASTPNDRAIDDYLICLNKVYPHASYVAVNISSPNTRNLRDLQGGEQLNQLLNALHMRQLELADQHGRYVPLAIKIAPDLDTIAIREIADMLAFHRMDAVIATNTTVSRNGVLHLPGAAETGGLSGAPLVGKSTEVITELATALASRLPIIGVGGILRGDQGWEKLQAGASLLQLYSGLIYKGQSLVGDTADACRYYFDQNPTRRVFQRVVSQAAEPEAEEAAPRMESMDIPDFNAGQTGDVEVAASDAGAPATTGETPAADAGAPQPAATPSDAPPAAPASQPSGNHSRLV</sequence>
<feature type="binding site" evidence="13">
    <location>
        <position position="65"/>
    </location>
    <ligand>
        <name>substrate</name>
    </ligand>
</feature>
<evidence type="ECO:0000256" key="7">
    <source>
        <dbReference type="ARBA" id="ARBA00022630"/>
    </source>
</evidence>
<evidence type="ECO:0000256" key="10">
    <source>
        <dbReference type="ARBA" id="ARBA00023002"/>
    </source>
</evidence>
<protein>
    <recommendedName>
        <fullName evidence="13">Dihydroorotate dehydrogenase (quinone)</fullName>
        <ecNumber evidence="13">1.3.5.2</ecNumber>
    </recommendedName>
    <alternativeName>
        <fullName evidence="13">DHOdehase</fullName>
        <shortName evidence="13">DHOD</shortName>
        <shortName evidence="13">DHODase</shortName>
    </alternativeName>
    <alternativeName>
        <fullName evidence="13">Dihydroorotate oxidase</fullName>
    </alternativeName>
</protein>
<proteinExistence type="inferred from homology"/>
<evidence type="ECO:0000256" key="14">
    <source>
        <dbReference type="SAM" id="MobiDB-lite"/>
    </source>
</evidence>
<comment type="subunit">
    <text evidence="5 13">Monomer.</text>
</comment>
<keyword evidence="17" id="KW-1185">Reference proteome</keyword>
<keyword evidence="9 13" id="KW-0665">Pyrimidine biosynthesis</keyword>
<keyword evidence="11 13" id="KW-0472">Membrane</keyword>
<feature type="binding site" evidence="13">
    <location>
        <position position="85"/>
    </location>
    <ligand>
        <name>FMN</name>
        <dbReference type="ChEBI" id="CHEBI:58210"/>
    </ligand>
</feature>
<evidence type="ECO:0000256" key="9">
    <source>
        <dbReference type="ARBA" id="ARBA00022975"/>
    </source>
</evidence>
<dbReference type="SUPFAM" id="SSF51395">
    <property type="entry name" value="FMN-linked oxidoreductases"/>
    <property type="match status" value="1"/>
</dbReference>
<dbReference type="NCBIfam" id="TIGR01036">
    <property type="entry name" value="pyrD_sub2"/>
    <property type="match status" value="1"/>
</dbReference>
<comment type="catalytic activity">
    <reaction evidence="12 13">
        <text>(S)-dihydroorotate + a quinone = orotate + a quinol</text>
        <dbReference type="Rhea" id="RHEA:30187"/>
        <dbReference type="ChEBI" id="CHEBI:24646"/>
        <dbReference type="ChEBI" id="CHEBI:30839"/>
        <dbReference type="ChEBI" id="CHEBI:30864"/>
        <dbReference type="ChEBI" id="CHEBI:132124"/>
        <dbReference type="EC" id="1.3.5.2"/>
    </reaction>
</comment>
<feature type="active site" description="Nucleophile" evidence="13">
    <location>
        <position position="174"/>
    </location>
</feature>
<evidence type="ECO:0000256" key="13">
    <source>
        <dbReference type="HAMAP-Rule" id="MF_00225"/>
    </source>
</evidence>
<dbReference type="GO" id="GO:0005886">
    <property type="term" value="C:plasma membrane"/>
    <property type="evidence" value="ECO:0007669"/>
    <property type="project" value="UniProtKB-SubCell"/>
</dbReference>
<feature type="binding site" evidence="13">
    <location>
        <position position="296"/>
    </location>
    <ligand>
        <name>FMN</name>
        <dbReference type="ChEBI" id="CHEBI:58210"/>
    </ligand>
</feature>
<comment type="cofactor">
    <cofactor evidence="13">
        <name>FMN</name>
        <dbReference type="ChEBI" id="CHEBI:58210"/>
    </cofactor>
    <text evidence="13">Binds 1 FMN per subunit.</text>
</comment>
<accession>A0A2S0PDW5</accession>
<keyword evidence="10 13" id="KW-0560">Oxidoreductase</keyword>
<dbReference type="AlphaFoldDB" id="A0A2S0PDW5"/>
<dbReference type="InterPro" id="IPR050074">
    <property type="entry name" value="DHO_dehydrogenase"/>
</dbReference>
<evidence type="ECO:0000259" key="15">
    <source>
        <dbReference type="Pfam" id="PF01180"/>
    </source>
</evidence>
<feature type="region of interest" description="Disordered" evidence="14">
    <location>
        <begin position="351"/>
        <end position="433"/>
    </location>
</feature>
<evidence type="ECO:0000256" key="6">
    <source>
        <dbReference type="ARBA" id="ARBA00022475"/>
    </source>
</evidence>
<evidence type="ECO:0000256" key="1">
    <source>
        <dbReference type="ARBA" id="ARBA00003125"/>
    </source>
</evidence>
<feature type="binding site" evidence="13">
    <location>
        <begin position="317"/>
        <end position="318"/>
    </location>
    <ligand>
        <name>FMN</name>
        <dbReference type="ChEBI" id="CHEBI:58210"/>
    </ligand>
</feature>
<dbReference type="FunFam" id="3.20.20.70:FF:000028">
    <property type="entry name" value="Dihydroorotate dehydrogenase (quinone)"/>
    <property type="match status" value="1"/>
</dbReference>
<reference evidence="16 17" key="1">
    <citation type="submission" date="2018-04" db="EMBL/GenBank/DDBJ databases">
        <title>Denitrifier Microvirgula.</title>
        <authorList>
            <person name="Anderson E."/>
            <person name="Jang J."/>
            <person name="Ishii S."/>
        </authorList>
    </citation>
    <scope>NUCLEOTIDE SEQUENCE [LARGE SCALE GENOMIC DNA]</scope>
    <source>
        <strain evidence="16 17">BE2.4</strain>
    </source>
</reference>
<keyword evidence="8 13" id="KW-0288">FMN</keyword>
<feature type="binding site" evidence="13">
    <location>
        <position position="171"/>
    </location>
    <ligand>
        <name>FMN</name>
        <dbReference type="ChEBI" id="CHEBI:58210"/>
    </ligand>
</feature>
<feature type="domain" description="Dihydroorotate dehydrogenase catalytic" evidence="15">
    <location>
        <begin position="46"/>
        <end position="328"/>
    </location>
</feature>
<feature type="binding site" evidence="13">
    <location>
        <position position="267"/>
    </location>
    <ligand>
        <name>FMN</name>
        <dbReference type="ChEBI" id="CHEBI:58210"/>
    </ligand>
</feature>
<dbReference type="Pfam" id="PF01180">
    <property type="entry name" value="DHO_dh"/>
    <property type="match status" value="1"/>
</dbReference>
<feature type="binding site" evidence="13">
    <location>
        <position position="171"/>
    </location>
    <ligand>
        <name>substrate</name>
    </ligand>
</feature>
<feature type="binding site" evidence="13">
    <location>
        <begin position="245"/>
        <end position="246"/>
    </location>
    <ligand>
        <name>substrate</name>
    </ligand>
</feature>
<dbReference type="HAMAP" id="MF_00225">
    <property type="entry name" value="DHO_dh_type2"/>
    <property type="match status" value="1"/>
</dbReference>
<evidence type="ECO:0000256" key="2">
    <source>
        <dbReference type="ARBA" id="ARBA00004202"/>
    </source>
</evidence>
<keyword evidence="6 13" id="KW-1003">Cell membrane</keyword>
<comment type="pathway">
    <text evidence="3 13">Pyrimidine metabolism; UMP biosynthesis via de novo pathway; orotate from (S)-dihydroorotate (quinone route): step 1/1.</text>
</comment>
<dbReference type="InterPro" id="IPR001295">
    <property type="entry name" value="Dihydroorotate_DH_CS"/>
</dbReference>
<comment type="similarity">
    <text evidence="4 13">Belongs to the dihydroorotate dehydrogenase family. Type 2 subfamily.</text>
</comment>
<dbReference type="GO" id="GO:0106430">
    <property type="term" value="F:dihydroorotate dehydrogenase (quinone) activity"/>
    <property type="evidence" value="ECO:0007669"/>
    <property type="project" value="UniProtKB-EC"/>
</dbReference>
<evidence type="ECO:0000256" key="5">
    <source>
        <dbReference type="ARBA" id="ARBA00011245"/>
    </source>
</evidence>
<dbReference type="Gene3D" id="3.20.20.70">
    <property type="entry name" value="Aldolase class I"/>
    <property type="match status" value="1"/>
</dbReference>
<dbReference type="PANTHER" id="PTHR48109:SF4">
    <property type="entry name" value="DIHYDROOROTATE DEHYDROGENASE (QUINONE), MITOCHONDRIAL"/>
    <property type="match status" value="1"/>
</dbReference>
<dbReference type="EC" id="1.3.5.2" evidence="13"/>
<organism evidence="16 17">
    <name type="scientific">Microvirgula aerodenitrificans</name>
    <dbReference type="NCBI Taxonomy" id="57480"/>
    <lineage>
        <taxon>Bacteria</taxon>
        <taxon>Pseudomonadati</taxon>
        <taxon>Pseudomonadota</taxon>
        <taxon>Betaproteobacteria</taxon>
        <taxon>Neisseriales</taxon>
        <taxon>Aquaspirillaceae</taxon>
        <taxon>Microvirgula</taxon>
    </lineage>
</organism>
<comment type="subcellular location">
    <subcellularLocation>
        <location evidence="2 13">Cell membrane</location>
        <topology evidence="2 13">Peripheral membrane protein</topology>
    </subcellularLocation>
</comment>